<dbReference type="InterPro" id="IPR011989">
    <property type="entry name" value="ARM-like"/>
</dbReference>
<dbReference type="SUPFAM" id="SSF48371">
    <property type="entry name" value="ARM repeat"/>
    <property type="match status" value="2"/>
</dbReference>
<sequence>MPSSPSAPTDLWLRGVAVNTGAPADVLLRLLDPAAGEGRRILCEERRLPDEVVDAVVAHPDPKVRRAFAGNPHVPPAHRGRLVDDPHDLVRATVAGGPHPRPRRPLPLPDDVVITLLTAEERGTPQRVTVGEIVSELMSSWQVSASFRYRMRGHEHPAVRSLAADVWGLLTAEERRGLLADPHPDVRSAAEYHLSAADPGAREAELPDHGRVRWHILCNYALPDALVEAALADPESRSCLAGNRYTPADAVARLARDADPEVRLRVAARADLDPAVWAGLAEDSHEQVRTRARVQPLPRTQEQCLAVDHEMDEGAHDCACLILESYTEPDPDWYRTCAESEEVVLRLVAATCPTLPADLVARLAQDPHEEVRHRLAVRHPLAPAATVLAAFVARPRQRAYVLVQSRVPRTGLSHLLDHEDPEVRALAAADPTLGRAPVELLADPDDRVRRAAAANPLFTGEALEALLHDPATAEGAAANPGLPAPRLHALLDRAALPR</sequence>
<protein>
    <recommendedName>
        <fullName evidence="3">LRV domain-containing protein</fullName>
    </recommendedName>
</protein>
<comment type="caution">
    <text evidence="1">The sequence shown here is derived from an EMBL/GenBank/DDBJ whole genome shotgun (WGS) entry which is preliminary data.</text>
</comment>
<proteinExistence type="predicted"/>
<name>A0ABQ3NPR2_STRVG</name>
<dbReference type="Gene3D" id="1.25.10.10">
    <property type="entry name" value="Leucine-rich Repeat Variant"/>
    <property type="match status" value="3"/>
</dbReference>
<evidence type="ECO:0000313" key="2">
    <source>
        <dbReference type="Proteomes" id="UP000660554"/>
    </source>
</evidence>
<evidence type="ECO:0008006" key="3">
    <source>
        <dbReference type="Google" id="ProtNLM"/>
    </source>
</evidence>
<dbReference type="EMBL" id="BNDV01000008">
    <property type="protein sequence ID" value="GHI14785.1"/>
    <property type="molecule type" value="Genomic_DNA"/>
</dbReference>
<gene>
    <name evidence="1" type="ORF">Scinn_42480</name>
</gene>
<evidence type="ECO:0000313" key="1">
    <source>
        <dbReference type="EMBL" id="GHI14785.1"/>
    </source>
</evidence>
<dbReference type="InterPro" id="IPR016024">
    <property type="entry name" value="ARM-type_fold"/>
</dbReference>
<organism evidence="1 2">
    <name type="scientific">Streptomyces virginiae</name>
    <name type="common">Streptomyces cinnamonensis</name>
    <dbReference type="NCBI Taxonomy" id="1961"/>
    <lineage>
        <taxon>Bacteria</taxon>
        <taxon>Bacillati</taxon>
        <taxon>Actinomycetota</taxon>
        <taxon>Actinomycetes</taxon>
        <taxon>Kitasatosporales</taxon>
        <taxon>Streptomycetaceae</taxon>
        <taxon>Streptomyces</taxon>
    </lineage>
</organism>
<dbReference type="Proteomes" id="UP000660554">
    <property type="component" value="Unassembled WGS sequence"/>
</dbReference>
<keyword evidence="2" id="KW-1185">Reference proteome</keyword>
<dbReference type="GeneID" id="86951837"/>
<accession>A0ABQ3NPR2</accession>
<dbReference type="RefSeq" id="WP_191869373.1">
    <property type="nucleotide sequence ID" value="NZ_BMRU01000018.1"/>
</dbReference>
<reference evidence="2" key="1">
    <citation type="submission" date="2020-09" db="EMBL/GenBank/DDBJ databases">
        <title>Whole genome shotgun sequence of Streptomyces cinnamonensis NBRC 15873.</title>
        <authorList>
            <person name="Komaki H."/>
            <person name="Tamura T."/>
        </authorList>
    </citation>
    <scope>NUCLEOTIDE SEQUENCE [LARGE SCALE GENOMIC DNA]</scope>
    <source>
        <strain evidence="2">NBRC 15873</strain>
    </source>
</reference>